<organism evidence="1 2">
    <name type="scientific">Muribacter muris</name>
    <dbReference type="NCBI Taxonomy" id="67855"/>
    <lineage>
        <taxon>Bacteria</taxon>
        <taxon>Pseudomonadati</taxon>
        <taxon>Pseudomonadota</taxon>
        <taxon>Gammaproteobacteria</taxon>
        <taxon>Pasteurellales</taxon>
        <taxon>Pasteurellaceae</taxon>
        <taxon>Muribacter</taxon>
    </lineage>
</organism>
<dbReference type="RefSeq" id="WP_135057958.1">
    <property type="nucleotide sequence ID" value="NZ_JADGLC010000023.1"/>
</dbReference>
<comment type="caution">
    <text evidence="1">The sequence shown here is derived from an EMBL/GenBank/DDBJ whole genome shotgun (WGS) entry which is preliminary data.</text>
</comment>
<reference evidence="1 2" key="1">
    <citation type="submission" date="2019-03" db="EMBL/GenBank/DDBJ databases">
        <title>Diversity of the mouse oral microbiome.</title>
        <authorList>
            <person name="Joseph S."/>
            <person name="Aduse-Opoku J."/>
            <person name="Curtis M."/>
            <person name="Wade W."/>
            <person name="Hashim A."/>
        </authorList>
    </citation>
    <scope>NUCLEOTIDE SEQUENCE [LARGE SCALE GENOMIC DNA]</scope>
    <source>
        <strain evidence="1 2">WT12</strain>
    </source>
</reference>
<gene>
    <name evidence="1" type="ORF">E4T80_09875</name>
</gene>
<accession>A0A4Y9JSP1</accession>
<evidence type="ECO:0000313" key="1">
    <source>
        <dbReference type="EMBL" id="TFV08588.1"/>
    </source>
</evidence>
<name>A0A4Y9JSP1_9PAST</name>
<proteinExistence type="predicted"/>
<dbReference type="Proteomes" id="UP000297396">
    <property type="component" value="Unassembled WGS sequence"/>
</dbReference>
<dbReference type="OrthoDB" id="10009489at2"/>
<evidence type="ECO:0000313" key="2">
    <source>
        <dbReference type="Proteomes" id="UP000297396"/>
    </source>
</evidence>
<dbReference type="EMBL" id="SPPA01000023">
    <property type="protein sequence ID" value="TFV08588.1"/>
    <property type="molecule type" value="Genomic_DNA"/>
</dbReference>
<protein>
    <submittedName>
        <fullName evidence="1">Uncharacterized protein</fullName>
    </submittedName>
</protein>
<sequence>MAGIKIRVATHDNDTTDIDLSRNGTKLSVSLGDKTAEIDIAEFIPATMADRFLADARFDETTNELVLTTRKEGEEDNELRVPAAEIFKLDIEPIFSETQNVQFNMEISSTDSTKTLKPTNLGRIKGTNWYVFQFDEAKINAFKQDLAYEANRPSFSYHYILEQPNLSGLVFTSSFSEGSSPNKVLGTFKVKNDSGLKMTVSKDVKQSTLPSHFFVAVEGNATDLRLVLNDVDANGNYTYTAVGEGDFSREGYDRQMEHFTITLVDESHQRVGWLDSAMYDVVYPELTPPPSSGDEPGYV</sequence>
<dbReference type="AlphaFoldDB" id="A0A4Y9JSP1"/>